<feature type="region of interest" description="Disordered" evidence="6">
    <location>
        <begin position="718"/>
        <end position="751"/>
    </location>
</feature>
<dbReference type="GO" id="GO:0017111">
    <property type="term" value="F:ribonucleoside triphosphate phosphatase activity"/>
    <property type="evidence" value="ECO:0007669"/>
    <property type="project" value="TreeGrafter"/>
</dbReference>
<keyword evidence="4" id="KW-0547">Nucleotide-binding</keyword>
<dbReference type="STRING" id="1314776.A0A165ZX73"/>
<keyword evidence="7" id="KW-0472">Membrane</keyword>
<dbReference type="AlphaFoldDB" id="A0A165ZX73"/>
<dbReference type="GO" id="GO:0006256">
    <property type="term" value="P:UDP catabolic process"/>
    <property type="evidence" value="ECO:0007669"/>
    <property type="project" value="TreeGrafter"/>
</dbReference>
<sequence length="751" mass="83377">MPPPSLFDPWLASRRFGIVIDAGSSGSRLQIYSWLDARALRSQGVRLDVLPKVEKGAKDGNAWMTKVEPGLSTFSDNVDGVGPYLAPLLAHAWNIIPPSLHFQTPIFLLATAGMRLLPPDRQTAILRASCEFLRFHSNFQLDNPNDHGPCGSHVRIISGEEEGLFGWIAINYLMDGFQARGDDDRTTYGFLDMGGASTQIAFEPQKEIREAPDENLHEVRLRLLDGSEMTHDVFVTTWLGYGTNQARERYVGQVISGYESSRTDTMVELDQERVPDPCLPRNLIRKETPVYTGESTSHSRKAHVLVGTGSFENCLHQTNPLLNKTVTCDDPPCLFNGVHVPAIDFSVSRFIGVSEYWYSSEHIFGLGGTYDFAQYERAASEFCQLDWSEIMRRHERSRKEGHLGGDGEEVKSGEVVAVGQWGPHVELSRLEMQCFKAAWIVNVLHEGIGIPRVSERKGATPGDKVKQKAAQKGLGAPPFQSLDTVGETAITWTLGKMVVEASREVPPLFESAAPIHDPMHDDAAHRTNSTQLPQSTGYNHLKSPFYRADTLSYPILAVYFLVFFGLFIILFRMRRECRKRVRRFMRRYLRHHDKSLEEGKYVNGNGNGNGSSSSSPTGSRPSSPEPASPKSVFQQIRRIIIPPPLKPVSSTTQMRPIIIRTNSGSQRHAHRISDPSNHYQNGAPIGPVSPRLASFPSMTSTDTLQSIPSAHPLYAFSQSRNSSQVNLVPRQPATRGNSGTQTPDGAHVDEG</sequence>
<organism evidence="8 9">
    <name type="scientific">Sistotremastrum suecicum HHB10207 ss-3</name>
    <dbReference type="NCBI Taxonomy" id="1314776"/>
    <lineage>
        <taxon>Eukaryota</taxon>
        <taxon>Fungi</taxon>
        <taxon>Dikarya</taxon>
        <taxon>Basidiomycota</taxon>
        <taxon>Agaricomycotina</taxon>
        <taxon>Agaricomycetes</taxon>
        <taxon>Sistotremastrales</taxon>
        <taxon>Sistotremastraceae</taxon>
        <taxon>Sistotremastrum</taxon>
    </lineage>
</organism>
<feature type="compositionally biased region" description="Polar residues" evidence="6">
    <location>
        <begin position="734"/>
        <end position="743"/>
    </location>
</feature>
<keyword evidence="2 5" id="KW-0378">Hydrolase</keyword>
<dbReference type="GO" id="GO:0046036">
    <property type="term" value="P:CTP metabolic process"/>
    <property type="evidence" value="ECO:0007669"/>
    <property type="project" value="TreeGrafter"/>
</dbReference>
<dbReference type="EMBL" id="KV428168">
    <property type="protein sequence ID" value="KZT34730.1"/>
    <property type="molecule type" value="Genomic_DNA"/>
</dbReference>
<keyword evidence="4" id="KW-0067">ATP-binding</keyword>
<comment type="similarity">
    <text evidence="1 5">Belongs to the GDA1/CD39 NTPase family.</text>
</comment>
<dbReference type="GO" id="GO:0045134">
    <property type="term" value="F:UDP phosphatase activity"/>
    <property type="evidence" value="ECO:0007669"/>
    <property type="project" value="TreeGrafter"/>
</dbReference>
<evidence type="ECO:0000256" key="4">
    <source>
        <dbReference type="PIRSR" id="PIRSR600407-2"/>
    </source>
</evidence>
<dbReference type="CDD" id="cd24039">
    <property type="entry name" value="ASKHA_NBD_YND1-like"/>
    <property type="match status" value="1"/>
</dbReference>
<feature type="binding site" evidence="4">
    <location>
        <begin position="195"/>
        <end position="199"/>
    </location>
    <ligand>
        <name>ATP</name>
        <dbReference type="ChEBI" id="CHEBI:30616"/>
    </ligand>
</feature>
<feature type="region of interest" description="Disordered" evidence="6">
    <location>
        <begin position="598"/>
        <end position="632"/>
    </location>
</feature>
<dbReference type="GO" id="GO:0005524">
    <property type="term" value="F:ATP binding"/>
    <property type="evidence" value="ECO:0007669"/>
    <property type="project" value="UniProtKB-KW"/>
</dbReference>
<evidence type="ECO:0000256" key="5">
    <source>
        <dbReference type="RuleBase" id="RU003833"/>
    </source>
</evidence>
<accession>A0A165ZX73</accession>
<dbReference type="OrthoDB" id="6372431at2759"/>
<evidence type="ECO:0008006" key="10">
    <source>
        <dbReference type="Google" id="ProtNLM"/>
    </source>
</evidence>
<gene>
    <name evidence="8" type="ORF">SISSUDRAFT_1026289</name>
</gene>
<dbReference type="Pfam" id="PF01150">
    <property type="entry name" value="GDA1_CD39"/>
    <property type="match status" value="1"/>
</dbReference>
<dbReference type="GO" id="GO:0016020">
    <property type="term" value="C:membrane"/>
    <property type="evidence" value="ECO:0007669"/>
    <property type="project" value="TreeGrafter"/>
</dbReference>
<dbReference type="PROSITE" id="PS01238">
    <property type="entry name" value="GDA1_CD39_NTPASE"/>
    <property type="match status" value="1"/>
</dbReference>
<evidence type="ECO:0000256" key="1">
    <source>
        <dbReference type="ARBA" id="ARBA00009283"/>
    </source>
</evidence>
<feature type="region of interest" description="Disordered" evidence="6">
    <location>
        <begin position="662"/>
        <end position="692"/>
    </location>
</feature>
<dbReference type="Proteomes" id="UP000076798">
    <property type="component" value="Unassembled WGS sequence"/>
</dbReference>
<evidence type="ECO:0000313" key="9">
    <source>
        <dbReference type="Proteomes" id="UP000076798"/>
    </source>
</evidence>
<dbReference type="Gene3D" id="3.30.420.150">
    <property type="entry name" value="Exopolyphosphatase. Domain 2"/>
    <property type="match status" value="1"/>
</dbReference>
<name>A0A165ZX73_9AGAM</name>
<evidence type="ECO:0000256" key="6">
    <source>
        <dbReference type="SAM" id="MobiDB-lite"/>
    </source>
</evidence>
<protein>
    <recommendedName>
        <fullName evidence="10">Nucleoside phosphatase GDA1/CD39</fullName>
    </recommendedName>
</protein>
<evidence type="ECO:0000256" key="3">
    <source>
        <dbReference type="PIRSR" id="PIRSR600407-1"/>
    </source>
</evidence>
<evidence type="ECO:0000256" key="7">
    <source>
        <dbReference type="SAM" id="Phobius"/>
    </source>
</evidence>
<feature type="active site" description="Proton acceptor" evidence="3">
    <location>
        <position position="162"/>
    </location>
</feature>
<dbReference type="InterPro" id="IPR000407">
    <property type="entry name" value="GDA1_CD39_NTPase"/>
</dbReference>
<feature type="compositionally biased region" description="Low complexity" evidence="6">
    <location>
        <begin position="610"/>
        <end position="622"/>
    </location>
</feature>
<dbReference type="GO" id="GO:0004382">
    <property type="term" value="F:GDP phosphatase activity"/>
    <property type="evidence" value="ECO:0007669"/>
    <property type="project" value="TreeGrafter"/>
</dbReference>
<reference evidence="8 9" key="1">
    <citation type="journal article" date="2016" name="Mol. Biol. Evol.">
        <title>Comparative Genomics of Early-Diverging Mushroom-Forming Fungi Provides Insights into the Origins of Lignocellulose Decay Capabilities.</title>
        <authorList>
            <person name="Nagy L.G."/>
            <person name="Riley R."/>
            <person name="Tritt A."/>
            <person name="Adam C."/>
            <person name="Daum C."/>
            <person name="Floudas D."/>
            <person name="Sun H."/>
            <person name="Yadav J.S."/>
            <person name="Pangilinan J."/>
            <person name="Larsson K.H."/>
            <person name="Matsuura K."/>
            <person name="Barry K."/>
            <person name="Labutti K."/>
            <person name="Kuo R."/>
            <person name="Ohm R.A."/>
            <person name="Bhattacharya S.S."/>
            <person name="Shirouzu T."/>
            <person name="Yoshinaga Y."/>
            <person name="Martin F.M."/>
            <person name="Grigoriev I.V."/>
            <person name="Hibbett D.S."/>
        </authorList>
    </citation>
    <scope>NUCLEOTIDE SEQUENCE [LARGE SCALE GENOMIC DNA]</scope>
    <source>
        <strain evidence="8 9">HHB10207 ss-3</strain>
    </source>
</reference>
<keyword evidence="7" id="KW-1133">Transmembrane helix</keyword>
<keyword evidence="9" id="KW-1185">Reference proteome</keyword>
<feature type="transmembrane region" description="Helical" evidence="7">
    <location>
        <begin position="551"/>
        <end position="573"/>
    </location>
</feature>
<evidence type="ECO:0000256" key="2">
    <source>
        <dbReference type="ARBA" id="ARBA00022801"/>
    </source>
</evidence>
<evidence type="ECO:0000313" key="8">
    <source>
        <dbReference type="EMBL" id="KZT34730.1"/>
    </source>
</evidence>
<dbReference type="PANTHER" id="PTHR11782">
    <property type="entry name" value="ADENOSINE/GUANOSINE DIPHOSPHATASE"/>
    <property type="match status" value="1"/>
</dbReference>
<dbReference type="GO" id="GO:0005794">
    <property type="term" value="C:Golgi apparatus"/>
    <property type="evidence" value="ECO:0007669"/>
    <property type="project" value="TreeGrafter"/>
</dbReference>
<keyword evidence="7" id="KW-0812">Transmembrane</keyword>
<proteinExistence type="inferred from homology"/>
<dbReference type="Gene3D" id="3.30.420.40">
    <property type="match status" value="1"/>
</dbReference>
<dbReference type="PANTHER" id="PTHR11782:SF121">
    <property type="entry name" value="NUCLEOSIDE-DIPHOSPHATASE MIG-23"/>
    <property type="match status" value="1"/>
</dbReference>